<dbReference type="InterPro" id="IPR003488">
    <property type="entry name" value="DprA"/>
</dbReference>
<dbReference type="PATRIC" id="fig|1618655.3.peg.748"/>
<name>A0A0G1VZM4_9BACT</name>
<feature type="domain" description="DprA winged helix" evidence="3">
    <location>
        <begin position="230"/>
        <end position="278"/>
    </location>
</feature>
<evidence type="ECO:0000259" key="2">
    <source>
        <dbReference type="Pfam" id="PF02481"/>
    </source>
</evidence>
<gene>
    <name evidence="4" type="ORF">UY02_C0049G0004</name>
</gene>
<dbReference type="NCBIfam" id="TIGR00732">
    <property type="entry name" value="dprA"/>
    <property type="match status" value="1"/>
</dbReference>
<dbReference type="Proteomes" id="UP000034682">
    <property type="component" value="Unassembled WGS sequence"/>
</dbReference>
<dbReference type="Pfam" id="PF17782">
    <property type="entry name" value="WHD_DprA"/>
    <property type="match status" value="1"/>
</dbReference>
<dbReference type="Pfam" id="PF02481">
    <property type="entry name" value="DNA_processg_A"/>
    <property type="match status" value="1"/>
</dbReference>
<comment type="caution">
    <text evidence="4">The sequence shown here is derived from an EMBL/GenBank/DDBJ whole genome shotgun (WGS) entry which is preliminary data.</text>
</comment>
<dbReference type="EMBL" id="LCOK01000049">
    <property type="protein sequence ID" value="KKU75520.1"/>
    <property type="molecule type" value="Genomic_DNA"/>
</dbReference>
<reference evidence="4 5" key="1">
    <citation type="journal article" date="2015" name="Nature">
        <title>rRNA introns, odd ribosomes, and small enigmatic genomes across a large radiation of phyla.</title>
        <authorList>
            <person name="Brown C.T."/>
            <person name="Hug L.A."/>
            <person name="Thomas B.C."/>
            <person name="Sharon I."/>
            <person name="Castelle C.J."/>
            <person name="Singh A."/>
            <person name="Wilkins M.J."/>
            <person name="Williams K.H."/>
            <person name="Banfield J.F."/>
        </authorList>
    </citation>
    <scope>NUCLEOTIDE SEQUENCE [LARGE SCALE GENOMIC DNA]</scope>
</reference>
<protein>
    <submittedName>
        <fullName evidence="4">Uncharacterized protein</fullName>
    </submittedName>
</protein>
<feature type="domain" description="Smf/DprA SLOG" evidence="2">
    <location>
        <begin position="5"/>
        <end position="215"/>
    </location>
</feature>
<dbReference type="SUPFAM" id="SSF102405">
    <property type="entry name" value="MCP/YpsA-like"/>
    <property type="match status" value="1"/>
</dbReference>
<evidence type="ECO:0000313" key="4">
    <source>
        <dbReference type="EMBL" id="KKU75520.1"/>
    </source>
</evidence>
<dbReference type="InterPro" id="IPR036388">
    <property type="entry name" value="WH-like_DNA-bd_sf"/>
</dbReference>
<dbReference type="PANTHER" id="PTHR43022">
    <property type="entry name" value="PROTEIN SMF"/>
    <property type="match status" value="1"/>
</dbReference>
<comment type="similarity">
    <text evidence="1">Belongs to the DprA/Smf family.</text>
</comment>
<dbReference type="AlphaFoldDB" id="A0A0G1VZM4"/>
<dbReference type="GO" id="GO:0009294">
    <property type="term" value="P:DNA-mediated transformation"/>
    <property type="evidence" value="ECO:0007669"/>
    <property type="project" value="InterPro"/>
</dbReference>
<evidence type="ECO:0000313" key="5">
    <source>
        <dbReference type="Proteomes" id="UP000034682"/>
    </source>
</evidence>
<organism evidence="4 5">
    <name type="scientific">Candidatus Giovannonibacteria bacterium GW2011_GWB1_47_6b</name>
    <dbReference type="NCBI Taxonomy" id="1618655"/>
    <lineage>
        <taxon>Bacteria</taxon>
        <taxon>Candidatus Giovannoniibacteriota</taxon>
    </lineage>
</organism>
<evidence type="ECO:0000259" key="3">
    <source>
        <dbReference type="Pfam" id="PF17782"/>
    </source>
</evidence>
<evidence type="ECO:0000256" key="1">
    <source>
        <dbReference type="ARBA" id="ARBA00006525"/>
    </source>
</evidence>
<dbReference type="Gene3D" id="3.40.50.450">
    <property type="match status" value="1"/>
</dbReference>
<dbReference type="Gene3D" id="1.10.10.10">
    <property type="entry name" value="Winged helix-like DNA-binding domain superfamily/Winged helix DNA-binding domain"/>
    <property type="match status" value="1"/>
</dbReference>
<proteinExistence type="inferred from homology"/>
<sequence>MQDKINIEQKEYPRLLKEIGNDVPKQLYYKGIWDPKLFDKCLAVVGARQMTSYGKRVVEQIVGDVGQAGITIVSGFMYGVDAAAHEAAVRSGGRTIAVMPCGIDRVHPAHQKKLYADIIDHEGLILSEFSGTMLPSNWTYPKRNRIVAGLSQAVLVVEAGVKSGSLITAGYAKKYNRKLFAVPGPITNELSQGTNRLLQDGAELASSAKEILDFFGVPALSEVEGSARSAIPEGLELNIAKELRRESLEIDVLARNLGVPVAELGTALSLLQLRGAVSLERGKYYLC</sequence>
<dbReference type="PANTHER" id="PTHR43022:SF1">
    <property type="entry name" value="PROTEIN SMF"/>
    <property type="match status" value="1"/>
</dbReference>
<accession>A0A0G1VZM4</accession>
<dbReference type="InterPro" id="IPR041614">
    <property type="entry name" value="DprA_WH"/>
</dbReference>
<dbReference type="InterPro" id="IPR057666">
    <property type="entry name" value="DrpA_SLOG"/>
</dbReference>